<organism evidence="2 3">
    <name type="scientific">Portunus trituberculatus</name>
    <name type="common">Swimming crab</name>
    <name type="synonym">Neptunus trituberculatus</name>
    <dbReference type="NCBI Taxonomy" id="210409"/>
    <lineage>
        <taxon>Eukaryota</taxon>
        <taxon>Metazoa</taxon>
        <taxon>Ecdysozoa</taxon>
        <taxon>Arthropoda</taxon>
        <taxon>Crustacea</taxon>
        <taxon>Multicrustacea</taxon>
        <taxon>Malacostraca</taxon>
        <taxon>Eumalacostraca</taxon>
        <taxon>Eucarida</taxon>
        <taxon>Decapoda</taxon>
        <taxon>Pleocyemata</taxon>
        <taxon>Brachyura</taxon>
        <taxon>Eubrachyura</taxon>
        <taxon>Portunoidea</taxon>
        <taxon>Portunidae</taxon>
        <taxon>Portuninae</taxon>
        <taxon>Portunus</taxon>
    </lineage>
</organism>
<gene>
    <name evidence="2" type="ORF">E2C01_019814</name>
</gene>
<evidence type="ECO:0000256" key="1">
    <source>
        <dbReference type="SAM" id="MobiDB-lite"/>
    </source>
</evidence>
<keyword evidence="3" id="KW-1185">Reference proteome</keyword>
<sequence>MSGVSCTDTDRHDSTNSLLPRMLAGPETECRLQLASQLGQNQDGMTADGGLVATFLSGVDPRRSEDKWLSSSLFSTDLPRSGPILARPATFSPTPHLVGNAILPVCSTANSLQNHDSPPKPQKPVSL</sequence>
<evidence type="ECO:0000313" key="2">
    <source>
        <dbReference type="EMBL" id="MPC26667.1"/>
    </source>
</evidence>
<reference evidence="2 3" key="1">
    <citation type="submission" date="2019-05" db="EMBL/GenBank/DDBJ databases">
        <title>Another draft genome of Portunus trituberculatus and its Hox gene families provides insights of decapod evolution.</title>
        <authorList>
            <person name="Jeong J.-H."/>
            <person name="Song I."/>
            <person name="Kim S."/>
            <person name="Choi T."/>
            <person name="Kim D."/>
            <person name="Ryu S."/>
            <person name="Kim W."/>
        </authorList>
    </citation>
    <scope>NUCLEOTIDE SEQUENCE [LARGE SCALE GENOMIC DNA]</scope>
    <source>
        <tissue evidence="2">Muscle</tissue>
    </source>
</reference>
<proteinExistence type="predicted"/>
<feature type="region of interest" description="Disordered" evidence="1">
    <location>
        <begin position="1"/>
        <end position="21"/>
    </location>
</feature>
<protein>
    <submittedName>
        <fullName evidence="2">Uncharacterized protein</fullName>
    </submittedName>
</protein>
<dbReference type="Proteomes" id="UP000324222">
    <property type="component" value="Unassembled WGS sequence"/>
</dbReference>
<comment type="caution">
    <text evidence="2">The sequence shown here is derived from an EMBL/GenBank/DDBJ whole genome shotgun (WGS) entry which is preliminary data.</text>
</comment>
<accession>A0A5B7E011</accession>
<name>A0A5B7E011_PORTR</name>
<evidence type="ECO:0000313" key="3">
    <source>
        <dbReference type="Proteomes" id="UP000324222"/>
    </source>
</evidence>
<dbReference type="AlphaFoldDB" id="A0A5B7E011"/>
<dbReference type="EMBL" id="VSRR010001632">
    <property type="protein sequence ID" value="MPC26667.1"/>
    <property type="molecule type" value="Genomic_DNA"/>
</dbReference>